<feature type="compositionally biased region" description="Basic and acidic residues" evidence="8">
    <location>
        <begin position="111"/>
        <end position="121"/>
    </location>
</feature>
<keyword evidence="4" id="KW-0805">Transcription regulation</keyword>
<dbReference type="InterPro" id="IPR038217">
    <property type="entry name" value="MRG_C_sf"/>
</dbReference>
<dbReference type="PANTHER" id="PTHR10880">
    <property type="entry name" value="MORTALITY FACTOR 4-LIKE PROTEIN"/>
    <property type="match status" value="1"/>
</dbReference>
<evidence type="ECO:0000256" key="2">
    <source>
        <dbReference type="ARBA" id="ARBA00022843"/>
    </source>
</evidence>
<dbReference type="AlphaFoldDB" id="A0A067R1H2"/>
<gene>
    <name evidence="10" type="ORF">L798_09283</name>
</gene>
<keyword evidence="3" id="KW-0156">Chromatin regulator</keyword>
<dbReference type="PROSITE" id="PS51640">
    <property type="entry name" value="MRG"/>
    <property type="match status" value="1"/>
</dbReference>
<evidence type="ECO:0000313" key="10">
    <source>
        <dbReference type="EMBL" id="KDR16755.1"/>
    </source>
</evidence>
<dbReference type="OMA" id="DTEYAHL"/>
<dbReference type="EMBL" id="KK852777">
    <property type="protein sequence ID" value="KDR16755.1"/>
    <property type="molecule type" value="Genomic_DNA"/>
</dbReference>
<dbReference type="PANTHER" id="PTHR10880:SF15">
    <property type="entry name" value="MSL COMPLEX SUBUNIT 3"/>
    <property type="match status" value="1"/>
</dbReference>
<feature type="compositionally biased region" description="Acidic residues" evidence="8">
    <location>
        <begin position="313"/>
        <end position="335"/>
    </location>
</feature>
<evidence type="ECO:0000256" key="1">
    <source>
        <dbReference type="ARBA" id="ARBA00004123"/>
    </source>
</evidence>
<dbReference type="GO" id="GO:0006355">
    <property type="term" value="P:regulation of DNA-templated transcription"/>
    <property type="evidence" value="ECO:0007669"/>
    <property type="project" value="InterPro"/>
</dbReference>
<evidence type="ECO:0000256" key="6">
    <source>
        <dbReference type="ARBA" id="ARBA00023242"/>
    </source>
</evidence>
<dbReference type="GO" id="GO:0005634">
    <property type="term" value="C:nucleus"/>
    <property type="evidence" value="ECO:0007669"/>
    <property type="project" value="UniProtKB-SubCell"/>
</dbReference>
<reference evidence="10 11" key="1">
    <citation type="journal article" date="2014" name="Nat. Commun.">
        <title>Molecular traces of alternative social organization in a termite genome.</title>
        <authorList>
            <person name="Terrapon N."/>
            <person name="Li C."/>
            <person name="Robertson H.M."/>
            <person name="Ji L."/>
            <person name="Meng X."/>
            <person name="Booth W."/>
            <person name="Chen Z."/>
            <person name="Childers C.P."/>
            <person name="Glastad K.M."/>
            <person name="Gokhale K."/>
            <person name="Gowin J."/>
            <person name="Gronenberg W."/>
            <person name="Hermansen R.A."/>
            <person name="Hu H."/>
            <person name="Hunt B.G."/>
            <person name="Huylmans A.K."/>
            <person name="Khalil S.M."/>
            <person name="Mitchell R.D."/>
            <person name="Munoz-Torres M.C."/>
            <person name="Mustard J.A."/>
            <person name="Pan H."/>
            <person name="Reese J.T."/>
            <person name="Scharf M.E."/>
            <person name="Sun F."/>
            <person name="Vogel H."/>
            <person name="Xiao J."/>
            <person name="Yang W."/>
            <person name="Yang Z."/>
            <person name="Yang Z."/>
            <person name="Zhou J."/>
            <person name="Zhu J."/>
            <person name="Brent C.S."/>
            <person name="Elsik C.G."/>
            <person name="Goodisman M.A."/>
            <person name="Liberles D.A."/>
            <person name="Roe R.M."/>
            <person name="Vargo E.L."/>
            <person name="Vilcinskas A."/>
            <person name="Wang J."/>
            <person name="Bornberg-Bauer E."/>
            <person name="Korb J."/>
            <person name="Zhang G."/>
            <person name="Liebig J."/>
        </authorList>
    </citation>
    <scope>NUCLEOTIDE SEQUENCE [LARGE SCALE GENOMIC DNA]</scope>
    <source>
        <tissue evidence="10">Whole organism</tissue>
    </source>
</reference>
<dbReference type="Proteomes" id="UP000027135">
    <property type="component" value="Unassembled WGS sequence"/>
</dbReference>
<keyword evidence="11" id="KW-1185">Reference proteome</keyword>
<evidence type="ECO:0000256" key="8">
    <source>
        <dbReference type="SAM" id="MobiDB-lite"/>
    </source>
</evidence>
<feature type="region of interest" description="Disordered" evidence="8">
    <location>
        <begin position="352"/>
        <end position="379"/>
    </location>
</feature>
<dbReference type="GO" id="GO:0035267">
    <property type="term" value="C:NuA4 histone acetyltransferase complex"/>
    <property type="evidence" value="ECO:0007669"/>
    <property type="project" value="TreeGrafter"/>
</dbReference>
<dbReference type="InterPro" id="IPR008676">
    <property type="entry name" value="MRG"/>
</dbReference>
<feature type="domain" description="Chromo" evidence="9">
    <location>
        <begin position="33"/>
        <end position="90"/>
    </location>
</feature>
<feature type="compositionally biased region" description="Acidic residues" evidence="8">
    <location>
        <begin position="149"/>
        <end position="169"/>
    </location>
</feature>
<dbReference type="SMART" id="SM00298">
    <property type="entry name" value="CHROMO"/>
    <property type="match status" value="1"/>
</dbReference>
<evidence type="ECO:0000313" key="11">
    <source>
        <dbReference type="Proteomes" id="UP000027135"/>
    </source>
</evidence>
<dbReference type="FunCoup" id="A0A067R1H2">
    <property type="interactions" value="647"/>
</dbReference>
<keyword evidence="2" id="KW-0832">Ubl conjugation</keyword>
<sequence>MVSTRGVKFKFSEGEKVLCYEPDPTKAKVLYDSKVLEVIVNKDQRGRKAIEYLIHFQGWNSSWDRCVSEDYVLKDTDENRQLQRDLAEKAQLQLGAYLYRRERKKRHRKLSEKISESLEQKKLRRRRGGDRSSEDGSSGGSHSQRDGDNSDEGEEMTSSEVESSGEADEERVPLELSDTLKRLLEEDHDLITKKNKVLKLPADPNIVTILEGYVKNCAVNQLCGIGEKPQRRYRYHYENNKGRDLDRACRSLNICKEVVDGVRIYFDFTLSDLLLYNQEREQFEQLRNQQAEPTIKQEIEIYDNELNNVVVKEEEDEDDDDDDLSLPGQDDEMETDGQTHCCTGSMMHITGREHGLDNGDTTGEGDRKRSLRSHRPDANECILPDANDISKLNARTLNHGTNFHENHFHVINIKQEAHHFALTNIKQEPCNTQMSSIASTSSRCSTPTISLPPFVAAGNTAHSHAVASSVASSSPKHTTLLSQILAWQLVPQSLYSEVPVAPSLVYGAIHLARLFVKLPDLLYATNMPERKLKVLLRHLDMFLGYMEEHQEWFGEQFYKENSSICG</sequence>
<keyword evidence="6" id="KW-0539">Nucleus</keyword>
<evidence type="ECO:0000259" key="9">
    <source>
        <dbReference type="SMART" id="SM00298"/>
    </source>
</evidence>
<dbReference type="OrthoDB" id="10044771at2759"/>
<dbReference type="Gene3D" id="1.10.274.30">
    <property type="entry name" value="MRG domain"/>
    <property type="match status" value="2"/>
</dbReference>
<dbReference type="STRING" id="136037.A0A067R1H2"/>
<dbReference type="Pfam" id="PF05712">
    <property type="entry name" value="MRG"/>
    <property type="match status" value="1"/>
</dbReference>
<dbReference type="SUPFAM" id="SSF54160">
    <property type="entry name" value="Chromo domain-like"/>
    <property type="match status" value="1"/>
</dbReference>
<dbReference type="GO" id="GO:0072487">
    <property type="term" value="C:MSL complex"/>
    <property type="evidence" value="ECO:0007669"/>
    <property type="project" value="TreeGrafter"/>
</dbReference>
<organism evidence="10 11">
    <name type="scientific">Zootermopsis nevadensis</name>
    <name type="common">Dampwood termite</name>
    <dbReference type="NCBI Taxonomy" id="136037"/>
    <lineage>
        <taxon>Eukaryota</taxon>
        <taxon>Metazoa</taxon>
        <taxon>Ecdysozoa</taxon>
        <taxon>Arthropoda</taxon>
        <taxon>Hexapoda</taxon>
        <taxon>Insecta</taxon>
        <taxon>Pterygota</taxon>
        <taxon>Neoptera</taxon>
        <taxon>Polyneoptera</taxon>
        <taxon>Dictyoptera</taxon>
        <taxon>Blattodea</taxon>
        <taxon>Blattoidea</taxon>
        <taxon>Termitoidae</taxon>
        <taxon>Termopsidae</taxon>
        <taxon>Zootermopsis</taxon>
    </lineage>
</organism>
<protein>
    <recommendedName>
        <fullName evidence="7">Protein male-specific lethal-3</fullName>
    </recommendedName>
</protein>
<dbReference type="Pfam" id="PF22732">
    <property type="entry name" value="MSL3_chromo-like"/>
    <property type="match status" value="1"/>
</dbReference>
<evidence type="ECO:0000256" key="4">
    <source>
        <dbReference type="ARBA" id="ARBA00023015"/>
    </source>
</evidence>
<dbReference type="Gene3D" id="2.30.30.140">
    <property type="match status" value="1"/>
</dbReference>
<comment type="subcellular location">
    <subcellularLocation>
        <location evidence="1">Nucleus</location>
    </subcellularLocation>
</comment>
<dbReference type="InterPro" id="IPR000953">
    <property type="entry name" value="Chromo/chromo_shadow_dom"/>
</dbReference>
<feature type="region of interest" description="Disordered" evidence="8">
    <location>
        <begin position="108"/>
        <end position="172"/>
    </location>
</feature>
<feature type="region of interest" description="Disordered" evidence="8">
    <location>
        <begin position="313"/>
        <end position="337"/>
    </location>
</feature>
<evidence type="ECO:0000256" key="5">
    <source>
        <dbReference type="ARBA" id="ARBA00023163"/>
    </source>
</evidence>
<keyword evidence="5" id="KW-0804">Transcription</keyword>
<accession>A0A067R1H2</accession>
<dbReference type="InterPro" id="IPR053820">
    <property type="entry name" value="MSL3_chromo-like"/>
</dbReference>
<dbReference type="InterPro" id="IPR026541">
    <property type="entry name" value="MRG_dom"/>
</dbReference>
<feature type="compositionally biased region" description="Basic and acidic residues" evidence="8">
    <location>
        <begin position="364"/>
        <end position="378"/>
    </location>
</feature>
<proteinExistence type="predicted"/>
<dbReference type="GO" id="GO:0006325">
    <property type="term" value="P:chromatin organization"/>
    <property type="evidence" value="ECO:0007669"/>
    <property type="project" value="UniProtKB-KW"/>
</dbReference>
<dbReference type="InterPro" id="IPR016197">
    <property type="entry name" value="Chromo-like_dom_sf"/>
</dbReference>
<dbReference type="InParanoid" id="A0A067R1H2"/>
<dbReference type="eggNOG" id="KOG3001">
    <property type="taxonomic scope" value="Eukaryota"/>
</dbReference>
<dbReference type="FunFam" id="2.30.30.140:FF:000042">
    <property type="entry name" value="male-specific lethal 3 homolog"/>
    <property type="match status" value="1"/>
</dbReference>
<name>A0A067R1H2_ZOONE</name>
<evidence type="ECO:0000256" key="3">
    <source>
        <dbReference type="ARBA" id="ARBA00022853"/>
    </source>
</evidence>
<evidence type="ECO:0000256" key="7">
    <source>
        <dbReference type="ARBA" id="ARBA00069454"/>
    </source>
</evidence>